<keyword evidence="1" id="KW-0614">Plasmid</keyword>
<evidence type="ECO:0000313" key="2">
    <source>
        <dbReference type="Proteomes" id="UP000503164"/>
    </source>
</evidence>
<reference evidence="1 2" key="1">
    <citation type="journal article" date="2020" name="Mol. Plant Pathol.">
        <title>Plasmid composition and the chpG gene determine the virulence level of Clavibacter capsici natural isolates in pepper.</title>
        <authorList>
            <person name="Hwang I.S."/>
            <person name="Lee H.M."/>
            <person name="Oh E.J."/>
            <person name="Lee S."/>
            <person name="Heu S."/>
            <person name="Oh C.S."/>
        </authorList>
    </citation>
    <scope>NUCLEOTIDE SEQUENCE [LARGE SCALE GENOMIC DNA]</scope>
    <source>
        <strain evidence="1 2">1101</strain>
    </source>
</reference>
<dbReference type="KEGG" id="ccap:AES38_14860"/>
<sequence length="79" mass="8252">MAAQRHHGGRPAKGDRQALLSRVPAPLGEAVKAQADMRGMSVSDYIAALLAQNLGMAELVANPPAVIPTRQELPIADVA</sequence>
<accession>A0A0M4HEL8</accession>
<dbReference type="EMBL" id="CP048050">
    <property type="protein sequence ID" value="QIS46495.1"/>
    <property type="molecule type" value="Genomic_DNA"/>
</dbReference>
<dbReference type="RefSeq" id="WP_053775895.1">
    <property type="nucleotide sequence ID" value="NZ_CP012575.1"/>
</dbReference>
<dbReference type="SUPFAM" id="SSF47598">
    <property type="entry name" value="Ribbon-helix-helix"/>
    <property type="match status" value="1"/>
</dbReference>
<dbReference type="InterPro" id="IPR010985">
    <property type="entry name" value="Ribbon_hlx_hlx"/>
</dbReference>
<dbReference type="GO" id="GO:0006355">
    <property type="term" value="P:regulation of DNA-templated transcription"/>
    <property type="evidence" value="ECO:0007669"/>
    <property type="project" value="InterPro"/>
</dbReference>
<gene>
    <name evidence="1" type="ORF">GW570_15035</name>
</gene>
<keyword evidence="2" id="KW-1185">Reference proteome</keyword>
<protein>
    <submittedName>
        <fullName evidence="1">Uncharacterized protein</fullName>
    </submittedName>
</protein>
<evidence type="ECO:0000313" key="1">
    <source>
        <dbReference type="EMBL" id="QIS46495.1"/>
    </source>
</evidence>
<dbReference type="Proteomes" id="UP000503164">
    <property type="component" value="Plasmid pCM2_1101"/>
</dbReference>
<name>A0A0M4HEL8_9MICO</name>
<proteinExistence type="predicted"/>
<geneLocation type="plasmid" evidence="1 2">
    <name>pCM2_1101</name>
</geneLocation>
<dbReference type="AlphaFoldDB" id="A0A0M4HEL8"/>
<organism evidence="1 2">
    <name type="scientific">Clavibacter capsici</name>
    <dbReference type="NCBI Taxonomy" id="1874630"/>
    <lineage>
        <taxon>Bacteria</taxon>
        <taxon>Bacillati</taxon>
        <taxon>Actinomycetota</taxon>
        <taxon>Actinomycetes</taxon>
        <taxon>Micrococcales</taxon>
        <taxon>Microbacteriaceae</taxon>
        <taxon>Clavibacter</taxon>
    </lineage>
</organism>